<reference evidence="10 11" key="1">
    <citation type="journal article" date="2018" name="IMA Fungus">
        <title>IMA Genome-F 9: Draft genome sequence of Annulohypoxylon stygium, Aspergillus mulundensis, Berkeleyomyces basicola (syn. Thielaviopsis basicola), Ceratocystis smalleyi, two Cercospora beticola strains, Coleophoma cylindrospora, Fusarium fracticaudum, Phialophora cf. hyalina, and Morchella septimelata.</title>
        <authorList>
            <person name="Wingfield B.D."/>
            <person name="Bills G.F."/>
            <person name="Dong Y."/>
            <person name="Huang W."/>
            <person name="Nel W.J."/>
            <person name="Swalarsk-Parry B.S."/>
            <person name="Vaghefi N."/>
            <person name="Wilken P.M."/>
            <person name="An Z."/>
            <person name="de Beer Z.W."/>
            <person name="De Vos L."/>
            <person name="Chen L."/>
            <person name="Duong T.A."/>
            <person name="Gao Y."/>
            <person name="Hammerbacher A."/>
            <person name="Kikkert J.R."/>
            <person name="Li Y."/>
            <person name="Li H."/>
            <person name="Li K."/>
            <person name="Li Q."/>
            <person name="Liu X."/>
            <person name="Ma X."/>
            <person name="Naidoo K."/>
            <person name="Pethybridge S.J."/>
            <person name="Sun J."/>
            <person name="Steenkamp E.T."/>
            <person name="van der Nest M.A."/>
            <person name="van Wyk S."/>
            <person name="Wingfield M.J."/>
            <person name="Xiong C."/>
            <person name="Yue Q."/>
            <person name="Zhang X."/>
        </authorList>
    </citation>
    <scope>NUCLEOTIDE SEQUENCE [LARGE SCALE GENOMIC DNA]</scope>
    <source>
        <strain evidence="10 11">BP6252</strain>
    </source>
</reference>
<keyword evidence="11" id="KW-1185">Reference proteome</keyword>
<feature type="transmembrane region" description="Helical" evidence="8">
    <location>
        <begin position="444"/>
        <end position="467"/>
    </location>
</feature>
<gene>
    <name evidence="10" type="ORF">BP6252_10382</name>
</gene>
<feature type="compositionally biased region" description="Polar residues" evidence="7">
    <location>
        <begin position="148"/>
        <end position="167"/>
    </location>
</feature>
<evidence type="ECO:0000313" key="11">
    <source>
        <dbReference type="Proteomes" id="UP000256645"/>
    </source>
</evidence>
<dbReference type="PANTHER" id="PTHR31595:SF67">
    <property type="entry name" value="WAX SYNTHASE DOMAIN-CONTAINING PROTEIN"/>
    <property type="match status" value="1"/>
</dbReference>
<feature type="transmembrane region" description="Helical" evidence="8">
    <location>
        <begin position="317"/>
        <end position="343"/>
    </location>
</feature>
<dbReference type="InterPro" id="IPR032805">
    <property type="entry name" value="Wax_synthase_dom"/>
</dbReference>
<evidence type="ECO:0000256" key="6">
    <source>
        <dbReference type="ARBA" id="ARBA00023136"/>
    </source>
</evidence>
<protein>
    <recommendedName>
        <fullName evidence="9">Wax synthase domain-containing protein</fullName>
    </recommendedName>
</protein>
<evidence type="ECO:0000256" key="7">
    <source>
        <dbReference type="SAM" id="MobiDB-lite"/>
    </source>
</evidence>
<feature type="transmembrane region" description="Helical" evidence="8">
    <location>
        <begin position="60"/>
        <end position="77"/>
    </location>
</feature>
<accession>A0A3D8QSQ5</accession>
<dbReference type="OrthoDB" id="2796277at2759"/>
<dbReference type="STRING" id="1849047.A0A3D8QSQ5"/>
<keyword evidence="5 8" id="KW-1133">Transmembrane helix</keyword>
<dbReference type="Proteomes" id="UP000256645">
    <property type="component" value="Unassembled WGS sequence"/>
</dbReference>
<feature type="domain" description="Wax synthase" evidence="9">
    <location>
        <begin position="359"/>
        <end position="447"/>
    </location>
</feature>
<evidence type="ECO:0000256" key="1">
    <source>
        <dbReference type="ARBA" id="ARBA00004141"/>
    </source>
</evidence>
<evidence type="ECO:0000256" key="8">
    <source>
        <dbReference type="SAM" id="Phobius"/>
    </source>
</evidence>
<dbReference type="PANTHER" id="PTHR31595">
    <property type="entry name" value="LONG-CHAIN-ALCOHOL O-FATTY-ACYLTRANSFERASE 3-RELATED"/>
    <property type="match status" value="1"/>
</dbReference>
<comment type="similarity">
    <text evidence="2">Belongs to the wax synthase family.</text>
</comment>
<evidence type="ECO:0000256" key="2">
    <source>
        <dbReference type="ARBA" id="ARBA00007282"/>
    </source>
</evidence>
<keyword evidence="6 8" id="KW-0472">Membrane</keyword>
<comment type="subcellular location">
    <subcellularLocation>
        <location evidence="1">Membrane</location>
        <topology evidence="1">Multi-pass membrane protein</topology>
    </subcellularLocation>
</comment>
<keyword evidence="4 8" id="KW-0812">Transmembrane</keyword>
<evidence type="ECO:0000259" key="9">
    <source>
        <dbReference type="Pfam" id="PF13813"/>
    </source>
</evidence>
<feature type="region of interest" description="Disordered" evidence="7">
    <location>
        <begin position="148"/>
        <end position="180"/>
    </location>
</feature>
<dbReference type="GO" id="GO:0016020">
    <property type="term" value="C:membrane"/>
    <property type="evidence" value="ECO:0007669"/>
    <property type="project" value="UniProtKB-SubCell"/>
</dbReference>
<feature type="transmembrane region" description="Helical" evidence="8">
    <location>
        <begin position="479"/>
        <end position="495"/>
    </location>
</feature>
<feature type="compositionally biased region" description="Basic and acidic residues" evidence="7">
    <location>
        <begin position="170"/>
        <end position="180"/>
    </location>
</feature>
<feature type="transmembrane region" description="Helical" evidence="8">
    <location>
        <begin position="381"/>
        <end position="398"/>
    </location>
</feature>
<dbReference type="GO" id="GO:0006629">
    <property type="term" value="P:lipid metabolic process"/>
    <property type="evidence" value="ECO:0007669"/>
    <property type="project" value="InterPro"/>
</dbReference>
<feature type="transmembrane region" description="Helical" evidence="8">
    <location>
        <begin position="89"/>
        <end position="111"/>
    </location>
</feature>
<evidence type="ECO:0000256" key="5">
    <source>
        <dbReference type="ARBA" id="ARBA00022989"/>
    </source>
</evidence>
<sequence>MSVLPFNRAPLPSELAIYHQHLYASKIAQGKVRPFVVPYHFYGLTLLIAYLSIPHTNRPWLYAARWPVLAAIVIFEVKAAFQTSSIGAAASYIAGLVSGYAIMLSISWLVWYRPQFDAKRIEKRKINVAEKENMAKSTSNGLATAVYSNGNGSLKQRPTTNGHTNGHASGRREDTNRHDESEYVWQPYPDNFRDRLVWAIDLVCNQRGERWNWAIPTLPPLPVRVKRSLGEPISQKEETQNQTAGIRSSIGNVSFPSWKALVRSHVPKIVVGYFVLDLIKTALINDPYFLVGPNSFDLPPHLDRLHWLLLRLYRQSLVFTAITLALEVAFMFQALFMGSLALLPGVSSYLGVRPEVWMYPSQWGSFSQISNKGLNGLWGGWWHQTFRFVFAAPTNYLISNKIIEPRSMAAKFCALFFAFSISGILHACGSMTQLGDTNPWHPFIFFMLQGLGVFLQTVLCTSLRPLISKLPSSVRKTGNVLFTFGWLCLTANWLVDDMARGGLFTFEPIPLSPSRGLGFGPEEPRWFCMNKVDLIWYKGKHWWESGIAERI</sequence>
<feature type="transmembrane region" description="Helical" evidence="8">
    <location>
        <begin position="35"/>
        <end position="53"/>
    </location>
</feature>
<dbReference type="AlphaFoldDB" id="A0A3D8QSQ5"/>
<feature type="transmembrane region" description="Helical" evidence="8">
    <location>
        <begin position="410"/>
        <end position="432"/>
    </location>
</feature>
<dbReference type="InterPro" id="IPR044851">
    <property type="entry name" value="Wax_synthase"/>
</dbReference>
<dbReference type="EMBL" id="PDLM01000012">
    <property type="protein sequence ID" value="RDW64731.1"/>
    <property type="molecule type" value="Genomic_DNA"/>
</dbReference>
<evidence type="ECO:0000256" key="4">
    <source>
        <dbReference type="ARBA" id="ARBA00022692"/>
    </source>
</evidence>
<dbReference type="Pfam" id="PF13813">
    <property type="entry name" value="MBOAT_2"/>
    <property type="match status" value="1"/>
</dbReference>
<proteinExistence type="inferred from homology"/>
<organism evidence="10 11">
    <name type="scientific">Coleophoma cylindrospora</name>
    <dbReference type="NCBI Taxonomy" id="1849047"/>
    <lineage>
        <taxon>Eukaryota</taxon>
        <taxon>Fungi</taxon>
        <taxon>Dikarya</taxon>
        <taxon>Ascomycota</taxon>
        <taxon>Pezizomycotina</taxon>
        <taxon>Leotiomycetes</taxon>
        <taxon>Helotiales</taxon>
        <taxon>Dermateaceae</taxon>
        <taxon>Coleophoma</taxon>
    </lineage>
</organism>
<evidence type="ECO:0000313" key="10">
    <source>
        <dbReference type="EMBL" id="RDW64731.1"/>
    </source>
</evidence>
<comment type="caution">
    <text evidence="10">The sequence shown here is derived from an EMBL/GenBank/DDBJ whole genome shotgun (WGS) entry which is preliminary data.</text>
</comment>
<evidence type="ECO:0000256" key="3">
    <source>
        <dbReference type="ARBA" id="ARBA00022679"/>
    </source>
</evidence>
<name>A0A3D8QSQ5_9HELO</name>
<dbReference type="GO" id="GO:0008374">
    <property type="term" value="F:O-acyltransferase activity"/>
    <property type="evidence" value="ECO:0007669"/>
    <property type="project" value="InterPro"/>
</dbReference>
<keyword evidence="3" id="KW-0808">Transferase</keyword>